<dbReference type="SMART" id="SM00382">
    <property type="entry name" value="AAA"/>
    <property type="match status" value="1"/>
</dbReference>
<dbReference type="PANTHER" id="PTHR43023:SF3">
    <property type="entry name" value="PROTEIN TRIGALACTOSYLDIACYLGLYCEROL 3, CHLOROPLASTIC"/>
    <property type="match status" value="1"/>
</dbReference>
<dbReference type="PROSITE" id="PS50893">
    <property type="entry name" value="ABC_TRANSPORTER_2"/>
    <property type="match status" value="1"/>
</dbReference>
<reference evidence="5 6" key="1">
    <citation type="submission" date="2013-03" db="EMBL/GenBank/DDBJ databases">
        <title>Salinisphaera hydrothermalis C41B8 Genome Sequencing.</title>
        <authorList>
            <person name="Li C."/>
            <person name="Lai Q."/>
            <person name="Shao Z."/>
        </authorList>
    </citation>
    <scope>NUCLEOTIDE SEQUENCE [LARGE SCALE GENOMIC DNA]</scope>
    <source>
        <strain evidence="5 6">C41B8</strain>
    </source>
</reference>
<dbReference type="eggNOG" id="COG1127">
    <property type="taxonomic scope" value="Bacteria"/>
</dbReference>
<dbReference type="Pfam" id="PF00005">
    <property type="entry name" value="ABC_tran"/>
    <property type="match status" value="1"/>
</dbReference>
<evidence type="ECO:0000259" key="4">
    <source>
        <dbReference type="PROSITE" id="PS50893"/>
    </source>
</evidence>
<feature type="domain" description="ABC transporter" evidence="4">
    <location>
        <begin position="13"/>
        <end position="254"/>
    </location>
</feature>
<evidence type="ECO:0000313" key="5">
    <source>
        <dbReference type="EMBL" id="KEZ78229.1"/>
    </source>
</evidence>
<dbReference type="SUPFAM" id="SSF52540">
    <property type="entry name" value="P-loop containing nucleoside triphosphate hydrolases"/>
    <property type="match status" value="1"/>
</dbReference>
<dbReference type="Gene3D" id="3.40.50.300">
    <property type="entry name" value="P-loop containing nucleotide triphosphate hydrolases"/>
    <property type="match status" value="1"/>
</dbReference>
<gene>
    <name evidence="5" type="ORF">C41B8_06577</name>
</gene>
<dbReference type="GO" id="GO:0016887">
    <property type="term" value="F:ATP hydrolysis activity"/>
    <property type="evidence" value="ECO:0007669"/>
    <property type="project" value="InterPro"/>
</dbReference>
<sequence>MSADDTPQSQAAVEVSGLGAKIGKRWILRGLDLEVKRGETLAVIGGSGGGKSLMLRHLIGLNEPDEGSVDVLGVRIEHLDQSRMRQLSRRWGVLFQQGALFSSLPVFDNIAFPMRELRRDGLDMPEAMIDDLVSLKLAAVGLDPEVGNQMPDALSGGMVKRVALARALALDPELLFLDEPTAGLDPASATDFHRLYEHLHKDMGLSGLIVTHDRSTLASVADRVAILDEGRILTVGTLDEVRRVSHPFIERFFAADTASGAQET</sequence>
<dbReference type="AlphaFoldDB" id="A0A084INE5"/>
<keyword evidence="2" id="KW-0547">Nucleotide-binding</keyword>
<dbReference type="EMBL" id="APNK01000006">
    <property type="protein sequence ID" value="KEZ78229.1"/>
    <property type="molecule type" value="Genomic_DNA"/>
</dbReference>
<dbReference type="OrthoDB" id="9802264at2"/>
<evidence type="ECO:0000256" key="3">
    <source>
        <dbReference type="ARBA" id="ARBA00022840"/>
    </source>
</evidence>
<keyword evidence="1" id="KW-0813">Transport</keyword>
<keyword evidence="3 5" id="KW-0067">ATP-binding</keyword>
<dbReference type="GO" id="GO:0005524">
    <property type="term" value="F:ATP binding"/>
    <property type="evidence" value="ECO:0007669"/>
    <property type="project" value="UniProtKB-KW"/>
</dbReference>
<evidence type="ECO:0000256" key="2">
    <source>
        <dbReference type="ARBA" id="ARBA00022741"/>
    </source>
</evidence>
<dbReference type="STRING" id="1304275.C41B8_06577"/>
<dbReference type="PANTHER" id="PTHR43023">
    <property type="entry name" value="PROTEIN TRIGALACTOSYLDIACYLGLYCEROL 3, CHLOROPLASTIC"/>
    <property type="match status" value="1"/>
</dbReference>
<evidence type="ECO:0000256" key="1">
    <source>
        <dbReference type="ARBA" id="ARBA00022448"/>
    </source>
</evidence>
<protein>
    <submittedName>
        <fullName evidence="5">ABC transporter ATP-binding protein</fullName>
    </submittedName>
</protein>
<dbReference type="InterPro" id="IPR003439">
    <property type="entry name" value="ABC_transporter-like_ATP-bd"/>
</dbReference>
<dbReference type="InterPro" id="IPR003593">
    <property type="entry name" value="AAA+_ATPase"/>
</dbReference>
<accession>A0A084INE5</accession>
<evidence type="ECO:0000313" key="6">
    <source>
        <dbReference type="Proteomes" id="UP000028302"/>
    </source>
</evidence>
<organism evidence="5 6">
    <name type="scientific">Salinisphaera hydrothermalis (strain C41B8)</name>
    <dbReference type="NCBI Taxonomy" id="1304275"/>
    <lineage>
        <taxon>Bacteria</taxon>
        <taxon>Pseudomonadati</taxon>
        <taxon>Pseudomonadota</taxon>
        <taxon>Gammaproteobacteria</taxon>
        <taxon>Salinisphaerales</taxon>
        <taxon>Salinisphaeraceae</taxon>
        <taxon>Salinisphaera</taxon>
    </lineage>
</organism>
<dbReference type="InterPro" id="IPR027417">
    <property type="entry name" value="P-loop_NTPase"/>
</dbReference>
<proteinExistence type="predicted"/>
<keyword evidence="6" id="KW-1185">Reference proteome</keyword>
<dbReference type="RefSeq" id="WP_037335722.1">
    <property type="nucleotide sequence ID" value="NZ_APNK01000006.1"/>
</dbReference>
<name>A0A084INE5_SALHC</name>
<comment type="caution">
    <text evidence="5">The sequence shown here is derived from an EMBL/GenBank/DDBJ whole genome shotgun (WGS) entry which is preliminary data.</text>
</comment>
<dbReference type="Proteomes" id="UP000028302">
    <property type="component" value="Unassembled WGS sequence"/>
</dbReference>